<evidence type="ECO:0000313" key="3">
    <source>
        <dbReference type="Proteomes" id="UP001386955"/>
    </source>
</evidence>
<dbReference type="AlphaFoldDB" id="A0AAN9SAU5"/>
<reference evidence="2 3" key="1">
    <citation type="submission" date="2024-01" db="EMBL/GenBank/DDBJ databases">
        <title>The genomes of 5 underutilized Papilionoideae crops provide insights into root nodulation and disease resistanc.</title>
        <authorList>
            <person name="Jiang F."/>
        </authorList>
    </citation>
    <scope>NUCLEOTIDE SEQUENCE [LARGE SCALE GENOMIC DNA]</scope>
    <source>
        <strain evidence="2">DUOXIRENSHENG_FW03</strain>
        <tissue evidence="2">Leaves</tissue>
    </source>
</reference>
<feature type="region of interest" description="Disordered" evidence="1">
    <location>
        <begin position="52"/>
        <end position="73"/>
    </location>
</feature>
<comment type="caution">
    <text evidence="2">The sequence shown here is derived from an EMBL/GenBank/DDBJ whole genome shotgun (WGS) entry which is preliminary data.</text>
</comment>
<name>A0AAN9SAU5_PSOTE</name>
<dbReference type="Proteomes" id="UP001386955">
    <property type="component" value="Unassembled WGS sequence"/>
</dbReference>
<sequence length="73" mass="8213">MQPHNPTPVIIFPPTLPCASLPPFMPTYQTPTLQIPKPPHFTLYNHPSLCPSSLRKSPTTQHTDFPFPNHSLI</sequence>
<accession>A0AAN9SAU5</accession>
<dbReference type="EMBL" id="JAYMYS010000005">
    <property type="protein sequence ID" value="KAK7392486.1"/>
    <property type="molecule type" value="Genomic_DNA"/>
</dbReference>
<keyword evidence="3" id="KW-1185">Reference proteome</keyword>
<protein>
    <submittedName>
        <fullName evidence="2">Uncharacterized protein</fullName>
    </submittedName>
</protein>
<organism evidence="2 3">
    <name type="scientific">Psophocarpus tetragonolobus</name>
    <name type="common">Winged bean</name>
    <name type="synonym">Dolichos tetragonolobus</name>
    <dbReference type="NCBI Taxonomy" id="3891"/>
    <lineage>
        <taxon>Eukaryota</taxon>
        <taxon>Viridiplantae</taxon>
        <taxon>Streptophyta</taxon>
        <taxon>Embryophyta</taxon>
        <taxon>Tracheophyta</taxon>
        <taxon>Spermatophyta</taxon>
        <taxon>Magnoliopsida</taxon>
        <taxon>eudicotyledons</taxon>
        <taxon>Gunneridae</taxon>
        <taxon>Pentapetalae</taxon>
        <taxon>rosids</taxon>
        <taxon>fabids</taxon>
        <taxon>Fabales</taxon>
        <taxon>Fabaceae</taxon>
        <taxon>Papilionoideae</taxon>
        <taxon>50 kb inversion clade</taxon>
        <taxon>NPAAA clade</taxon>
        <taxon>indigoferoid/millettioid clade</taxon>
        <taxon>Phaseoleae</taxon>
        <taxon>Psophocarpus</taxon>
    </lineage>
</organism>
<evidence type="ECO:0000256" key="1">
    <source>
        <dbReference type="SAM" id="MobiDB-lite"/>
    </source>
</evidence>
<evidence type="ECO:0000313" key="2">
    <source>
        <dbReference type="EMBL" id="KAK7392486.1"/>
    </source>
</evidence>
<proteinExistence type="predicted"/>
<feature type="compositionally biased region" description="Polar residues" evidence="1">
    <location>
        <begin position="52"/>
        <end position="63"/>
    </location>
</feature>
<gene>
    <name evidence="2" type="ORF">VNO78_20926</name>
</gene>